<protein>
    <recommendedName>
        <fullName evidence="3">DUF2794 domain-containing protein</fullName>
    </recommendedName>
</protein>
<dbReference type="HOGENOM" id="CLU_133774_0_0_5"/>
<name>D5BQM2_PUNMI</name>
<proteinExistence type="predicted"/>
<evidence type="ECO:0008006" key="3">
    <source>
        <dbReference type="Google" id="ProtNLM"/>
    </source>
</evidence>
<dbReference type="eggNOG" id="ENOG5032RW3">
    <property type="taxonomic scope" value="Bacteria"/>
</dbReference>
<dbReference type="RefSeq" id="WP_013047366.1">
    <property type="nucleotide sequence ID" value="NC_014010.1"/>
</dbReference>
<dbReference type="Pfam" id="PF10984">
    <property type="entry name" value="DUF2794"/>
    <property type="match status" value="1"/>
</dbReference>
<dbReference type="KEGG" id="apb:SAR116_2497"/>
<dbReference type="Proteomes" id="UP000007460">
    <property type="component" value="Chromosome"/>
</dbReference>
<dbReference type="OrthoDB" id="7159482at2"/>
<accession>D5BQM2</accession>
<dbReference type="STRING" id="488538.SAR116_2497"/>
<organism evidence="1 2">
    <name type="scientific">Puniceispirillum marinum (strain IMCC1322)</name>
    <dbReference type="NCBI Taxonomy" id="488538"/>
    <lineage>
        <taxon>Bacteria</taxon>
        <taxon>Pseudomonadati</taxon>
        <taxon>Pseudomonadota</taxon>
        <taxon>Alphaproteobacteria</taxon>
        <taxon>Candidatus Puniceispirillales</taxon>
        <taxon>Candidatus Puniceispirillaceae</taxon>
        <taxon>Candidatus Puniceispirillum</taxon>
    </lineage>
</organism>
<dbReference type="AlphaFoldDB" id="D5BQM2"/>
<dbReference type="EMBL" id="CP001751">
    <property type="protein sequence ID" value="ADE40740.1"/>
    <property type="molecule type" value="Genomic_DNA"/>
</dbReference>
<reference evidence="1 2" key="1">
    <citation type="journal article" date="2010" name="J. Bacteriol.">
        <title>Complete genome sequence of "Candidatus Puniceispirillum marinum" IMCC1322, a representative of the SAR116 clade in the Alphaproteobacteria.</title>
        <authorList>
            <person name="Oh H.M."/>
            <person name="Kwon K.K."/>
            <person name="Kang I."/>
            <person name="Kang S.G."/>
            <person name="Lee J.H."/>
            <person name="Kim S.J."/>
            <person name="Cho J.C."/>
        </authorList>
    </citation>
    <scope>NUCLEOTIDE SEQUENCE [LARGE SCALE GENOMIC DNA]</scope>
    <source>
        <strain evidence="1 2">IMCC1322</strain>
    </source>
</reference>
<evidence type="ECO:0000313" key="1">
    <source>
        <dbReference type="EMBL" id="ADE40740.1"/>
    </source>
</evidence>
<gene>
    <name evidence="1" type="ordered locus">SAR116_2497</name>
</gene>
<evidence type="ECO:0000313" key="2">
    <source>
        <dbReference type="Proteomes" id="UP000007460"/>
    </source>
</evidence>
<keyword evidence="2" id="KW-1185">Reference proteome</keyword>
<sequence length="109" mass="12661">MSQVSNPKKSRRPLYFTRSELGLILAAYSARVAAGEWRDYALDHLTGSAAFSIFRHTHETPVYVIEKQQRHHKERPQFILRDNKRVLCKATMVQDVINHFDKLPRLISG</sequence>
<dbReference type="InterPro" id="IPR021252">
    <property type="entry name" value="DUF2794"/>
</dbReference>